<protein>
    <submittedName>
        <fullName evidence="2">Uncharacterized protein</fullName>
    </submittedName>
</protein>
<dbReference type="WBParaSite" id="Hba_04682">
    <property type="protein sequence ID" value="Hba_04682"/>
    <property type="gene ID" value="Hba_04682"/>
</dbReference>
<name>A0A1I7WI65_HETBA</name>
<sequence>MKSTSQPKAYQKFHILFVVVSIPNILTEWEDEDVMRQRIANYSKEKFSHKYHHWEKGRCDPLESVRLAEIPRKGRVKRDGGFVSGPIATAVVTGMIGR</sequence>
<accession>A0A1I7WI65</accession>
<organism evidence="1 2">
    <name type="scientific">Heterorhabditis bacteriophora</name>
    <name type="common">Entomopathogenic nematode worm</name>
    <dbReference type="NCBI Taxonomy" id="37862"/>
    <lineage>
        <taxon>Eukaryota</taxon>
        <taxon>Metazoa</taxon>
        <taxon>Ecdysozoa</taxon>
        <taxon>Nematoda</taxon>
        <taxon>Chromadorea</taxon>
        <taxon>Rhabditida</taxon>
        <taxon>Rhabditina</taxon>
        <taxon>Rhabditomorpha</taxon>
        <taxon>Strongyloidea</taxon>
        <taxon>Heterorhabditidae</taxon>
        <taxon>Heterorhabditis</taxon>
    </lineage>
</organism>
<evidence type="ECO:0000313" key="2">
    <source>
        <dbReference type="WBParaSite" id="Hba_04682"/>
    </source>
</evidence>
<dbReference type="Proteomes" id="UP000095283">
    <property type="component" value="Unplaced"/>
</dbReference>
<proteinExistence type="predicted"/>
<evidence type="ECO:0000313" key="1">
    <source>
        <dbReference type="Proteomes" id="UP000095283"/>
    </source>
</evidence>
<dbReference type="AlphaFoldDB" id="A0A1I7WI65"/>
<reference evidence="2" key="1">
    <citation type="submission" date="2016-11" db="UniProtKB">
        <authorList>
            <consortium name="WormBaseParasite"/>
        </authorList>
    </citation>
    <scope>IDENTIFICATION</scope>
</reference>
<keyword evidence="1" id="KW-1185">Reference proteome</keyword>